<accession>A0ABT2AG49</accession>
<evidence type="ECO:0000259" key="3">
    <source>
        <dbReference type="PROSITE" id="PS51186"/>
    </source>
</evidence>
<dbReference type="Proteomes" id="UP001206572">
    <property type="component" value="Unassembled WGS sequence"/>
</dbReference>
<dbReference type="InterPro" id="IPR016181">
    <property type="entry name" value="Acyl_CoA_acyltransferase"/>
</dbReference>
<dbReference type="PROSITE" id="PS51186">
    <property type="entry name" value="GNAT"/>
    <property type="match status" value="1"/>
</dbReference>
<evidence type="ECO:0000256" key="2">
    <source>
        <dbReference type="ARBA" id="ARBA00023315"/>
    </source>
</evidence>
<dbReference type="EMBL" id="JANUHA010000001">
    <property type="protein sequence ID" value="MCS0595005.1"/>
    <property type="molecule type" value="Genomic_DNA"/>
</dbReference>
<evidence type="ECO:0000313" key="5">
    <source>
        <dbReference type="Proteomes" id="UP001206572"/>
    </source>
</evidence>
<dbReference type="CDD" id="cd04301">
    <property type="entry name" value="NAT_SF"/>
    <property type="match status" value="1"/>
</dbReference>
<dbReference type="Pfam" id="PF00583">
    <property type="entry name" value="Acetyltransf_1"/>
    <property type="match status" value="1"/>
</dbReference>
<dbReference type="PANTHER" id="PTHR43877:SF1">
    <property type="entry name" value="ACETYLTRANSFERASE"/>
    <property type="match status" value="1"/>
</dbReference>
<dbReference type="InterPro" id="IPR000182">
    <property type="entry name" value="GNAT_dom"/>
</dbReference>
<feature type="domain" description="N-acetyltransferase" evidence="3">
    <location>
        <begin position="5"/>
        <end position="145"/>
    </location>
</feature>
<gene>
    <name evidence="4" type="ORF">NX780_01440</name>
</gene>
<comment type="caution">
    <text evidence="4">The sequence shown here is derived from an EMBL/GenBank/DDBJ whole genome shotgun (WGS) entry which is preliminary data.</text>
</comment>
<dbReference type="RefSeq" id="WP_258826089.1">
    <property type="nucleotide sequence ID" value="NZ_JANUHA010000001.1"/>
</dbReference>
<evidence type="ECO:0000256" key="1">
    <source>
        <dbReference type="ARBA" id="ARBA00022679"/>
    </source>
</evidence>
<proteinExistence type="predicted"/>
<dbReference type="PANTHER" id="PTHR43877">
    <property type="entry name" value="AMINOALKYLPHOSPHONATE N-ACETYLTRANSFERASE-RELATED-RELATED"/>
    <property type="match status" value="1"/>
</dbReference>
<protein>
    <submittedName>
        <fullName evidence="4">GNAT family N-acetyltransferase</fullName>
    </submittedName>
</protein>
<reference evidence="4 5" key="1">
    <citation type="submission" date="2022-08" db="EMBL/GenBank/DDBJ databases">
        <title>Reclassification of Massilia species as members of the genera Telluria, Duganella, Pseudoduganella, Mokoshia gen. nov. and Zemynaea gen. nov. using orthogonal and non-orthogonal genome-based approaches.</title>
        <authorList>
            <person name="Bowman J.P."/>
        </authorList>
    </citation>
    <scope>NUCLEOTIDE SEQUENCE [LARGE SCALE GENOMIC DNA]</scope>
    <source>
        <strain evidence="4 5">JCM 31661</strain>
    </source>
</reference>
<keyword evidence="1" id="KW-0808">Transferase</keyword>
<dbReference type="Gene3D" id="3.40.630.30">
    <property type="match status" value="1"/>
</dbReference>
<name>A0ABT2AG49_9BURK</name>
<dbReference type="InterPro" id="IPR050832">
    <property type="entry name" value="Bact_Acetyltransf"/>
</dbReference>
<organism evidence="4 5">
    <name type="scientific">Massilia agri</name>
    <dbReference type="NCBI Taxonomy" id="1886785"/>
    <lineage>
        <taxon>Bacteria</taxon>
        <taxon>Pseudomonadati</taxon>
        <taxon>Pseudomonadota</taxon>
        <taxon>Betaproteobacteria</taxon>
        <taxon>Burkholderiales</taxon>
        <taxon>Oxalobacteraceae</taxon>
        <taxon>Telluria group</taxon>
        <taxon>Massilia</taxon>
    </lineage>
</organism>
<sequence length="145" mass="16269">MSERLVLRRARSADIPAMSAIRLSVTENVLSDPTRVTLQMYEDYLDRDGRGWVAEMDGEIAGFSYADRHEASIWALFISPRYEGRGLGKALLHLATSWLFELGHPRIALGTTPGTRADRFYAAQGWTRTAGAGREVCFVLERPRP</sequence>
<keyword evidence="5" id="KW-1185">Reference proteome</keyword>
<evidence type="ECO:0000313" key="4">
    <source>
        <dbReference type="EMBL" id="MCS0595005.1"/>
    </source>
</evidence>
<keyword evidence="2" id="KW-0012">Acyltransferase</keyword>
<dbReference type="SUPFAM" id="SSF55729">
    <property type="entry name" value="Acyl-CoA N-acyltransferases (Nat)"/>
    <property type="match status" value="1"/>
</dbReference>